<dbReference type="AlphaFoldDB" id="A0A1N6IA21"/>
<dbReference type="PANTHER" id="PTHR43569">
    <property type="entry name" value="AMIDOHYDROLASE"/>
    <property type="match status" value="1"/>
</dbReference>
<gene>
    <name evidence="3" type="ORF">SAMN05443544_3814</name>
</gene>
<dbReference type="SUPFAM" id="SSF51556">
    <property type="entry name" value="Metallo-dependent hydrolases"/>
    <property type="match status" value="1"/>
</dbReference>
<comment type="similarity">
    <text evidence="1">Belongs to the metallo-dependent hydrolases superfamily.</text>
</comment>
<dbReference type="Gene3D" id="3.20.20.140">
    <property type="entry name" value="Metal-dependent hydrolases"/>
    <property type="match status" value="1"/>
</dbReference>
<dbReference type="RefSeq" id="WP_074261940.1">
    <property type="nucleotide sequence ID" value="NZ_FSRJ01000006.1"/>
</dbReference>
<evidence type="ECO:0000256" key="1">
    <source>
        <dbReference type="ARBA" id="ARBA00038310"/>
    </source>
</evidence>
<accession>A0A1N6IA21</accession>
<dbReference type="Pfam" id="PF04909">
    <property type="entry name" value="Amidohydro_2"/>
    <property type="match status" value="1"/>
</dbReference>
<dbReference type="InterPro" id="IPR032466">
    <property type="entry name" value="Metal_Hydrolase"/>
</dbReference>
<proteinExistence type="inferred from homology"/>
<dbReference type="InterPro" id="IPR052350">
    <property type="entry name" value="Metallo-dep_Lactonases"/>
</dbReference>
<dbReference type="InterPro" id="IPR006680">
    <property type="entry name" value="Amidohydro-rel"/>
</dbReference>
<sequence>MTAMRMVDAHVHLWDVERVHLSWFHAALGLEAQATATRFEHGAAELVADDVELRAAIAVQAGDTVGEAEWLVQHAAASGAVPAVVLQYEPGEPWAGAVQPVIDAGPAAPAPHVAGIRVATPQGAADFSDVTGLDRLAEGLAASDRVLELLIRPEQLGSVRSLAARHPGLVIVVCHLGLGGGEPDGAWREALRSLTPHDSVLAKVSGIHRGDAAPDLARTRMIASTALDALGAERLMFGSDWPMSARVAPYREIVARTASALPPLDSGAADAFWSGTASRAYAL</sequence>
<evidence type="ECO:0000313" key="4">
    <source>
        <dbReference type="Proteomes" id="UP000184699"/>
    </source>
</evidence>
<protein>
    <submittedName>
        <fullName evidence="3">L-fuconolactonase</fullName>
    </submittedName>
</protein>
<dbReference type="PANTHER" id="PTHR43569:SF2">
    <property type="entry name" value="AMIDOHYDROLASE-RELATED DOMAIN-CONTAINING PROTEIN"/>
    <property type="match status" value="1"/>
</dbReference>
<dbReference type="OrthoDB" id="5450317at2"/>
<organism evidence="3 4">
    <name type="scientific">Agromyces cerinus subsp. cerinus</name>
    <dbReference type="NCBI Taxonomy" id="232089"/>
    <lineage>
        <taxon>Bacteria</taxon>
        <taxon>Bacillati</taxon>
        <taxon>Actinomycetota</taxon>
        <taxon>Actinomycetes</taxon>
        <taxon>Micrococcales</taxon>
        <taxon>Microbacteriaceae</taxon>
        <taxon>Agromyces</taxon>
    </lineage>
</organism>
<dbReference type="GO" id="GO:0016787">
    <property type="term" value="F:hydrolase activity"/>
    <property type="evidence" value="ECO:0007669"/>
    <property type="project" value="InterPro"/>
</dbReference>
<reference evidence="4" key="1">
    <citation type="submission" date="2016-11" db="EMBL/GenBank/DDBJ databases">
        <authorList>
            <person name="Varghese N."/>
            <person name="Submissions S."/>
        </authorList>
    </citation>
    <scope>NUCLEOTIDE SEQUENCE [LARGE SCALE GENOMIC DNA]</scope>
    <source>
        <strain evidence="4">DSM 8595</strain>
    </source>
</reference>
<evidence type="ECO:0000313" key="3">
    <source>
        <dbReference type="EMBL" id="SIO28829.1"/>
    </source>
</evidence>
<name>A0A1N6IA21_9MICO</name>
<feature type="domain" description="Amidohydrolase-related" evidence="2">
    <location>
        <begin position="7"/>
        <end position="282"/>
    </location>
</feature>
<evidence type="ECO:0000259" key="2">
    <source>
        <dbReference type="Pfam" id="PF04909"/>
    </source>
</evidence>
<dbReference type="Proteomes" id="UP000184699">
    <property type="component" value="Unassembled WGS sequence"/>
</dbReference>
<dbReference type="EMBL" id="FSRJ01000006">
    <property type="protein sequence ID" value="SIO28829.1"/>
    <property type="molecule type" value="Genomic_DNA"/>
</dbReference>
<keyword evidence="4" id="KW-1185">Reference proteome</keyword>
<dbReference type="STRING" id="232089.SAMN05443544_3814"/>